<keyword evidence="1" id="KW-0472">Membrane</keyword>
<evidence type="ECO:0000313" key="3">
    <source>
        <dbReference type="Proteomes" id="UP001057520"/>
    </source>
</evidence>
<evidence type="ECO:0000256" key="1">
    <source>
        <dbReference type="SAM" id="Phobius"/>
    </source>
</evidence>
<keyword evidence="1" id="KW-1133">Transmembrane helix</keyword>
<evidence type="ECO:0000313" key="2">
    <source>
        <dbReference type="EMBL" id="USQ94911.1"/>
    </source>
</evidence>
<feature type="transmembrane region" description="Helical" evidence="1">
    <location>
        <begin position="158"/>
        <end position="178"/>
    </location>
</feature>
<gene>
    <name evidence="2" type="ORF">MZV50_20455</name>
</gene>
<keyword evidence="1" id="KW-0812">Transmembrane</keyword>
<dbReference type="Proteomes" id="UP001057520">
    <property type="component" value="Chromosome"/>
</dbReference>
<feature type="transmembrane region" description="Helical" evidence="1">
    <location>
        <begin position="7"/>
        <end position="26"/>
    </location>
</feature>
<keyword evidence="3" id="KW-1185">Reference proteome</keyword>
<dbReference type="EMBL" id="CP096040">
    <property type="protein sequence ID" value="USQ94911.1"/>
    <property type="molecule type" value="Genomic_DNA"/>
</dbReference>
<feature type="transmembrane region" description="Helical" evidence="1">
    <location>
        <begin position="118"/>
        <end position="138"/>
    </location>
</feature>
<reference evidence="2 3" key="1">
    <citation type="submission" date="2022-04" db="EMBL/GenBank/DDBJ databases">
        <title>Genome sequence of soybean root-associated Caulobacter segnis RL271.</title>
        <authorList>
            <person name="Longley R."/>
            <person name="Bonito G."/>
            <person name="Trigodet F."/>
            <person name="Crosson S."/>
            <person name="Fiebig A."/>
        </authorList>
    </citation>
    <scope>NUCLEOTIDE SEQUENCE [LARGE SCALE GENOMIC DNA]</scope>
    <source>
        <strain evidence="2 3">RL271</strain>
    </source>
</reference>
<protein>
    <recommendedName>
        <fullName evidence="4">DUF1648 domain-containing protein</fullName>
    </recommendedName>
</protein>
<feature type="transmembrane region" description="Helical" evidence="1">
    <location>
        <begin position="184"/>
        <end position="202"/>
    </location>
</feature>
<feature type="transmembrane region" description="Helical" evidence="1">
    <location>
        <begin position="88"/>
        <end position="106"/>
    </location>
</feature>
<evidence type="ECO:0008006" key="4">
    <source>
        <dbReference type="Google" id="ProtNLM"/>
    </source>
</evidence>
<sequence>MKNKTKMVVLLAFSEMTAVALGVLAWKFPQLGPLTAFDGSPEWRRLFSQVAVIAFCPIWLGAGWLVAQHRLATAIPRPSEDYRRWTEVSLVASGLALLVMQGWVARNFIAEENLGRETLLRGITLFLGAMTTAQGNFLAKVEPPTGVGAPAPGVWTRVALRMGWAMALTGLGIMVSALVLDMPALFFVPLIAFVVLITNAVLSRRALRAQT</sequence>
<accession>A0ABY4ZSJ6</accession>
<feature type="transmembrane region" description="Helical" evidence="1">
    <location>
        <begin position="46"/>
        <end position="67"/>
    </location>
</feature>
<proteinExistence type="predicted"/>
<name>A0ABY4ZSJ6_9CAUL</name>
<organism evidence="2 3">
    <name type="scientific">Caulobacter segnis</name>
    <dbReference type="NCBI Taxonomy" id="88688"/>
    <lineage>
        <taxon>Bacteria</taxon>
        <taxon>Pseudomonadati</taxon>
        <taxon>Pseudomonadota</taxon>
        <taxon>Alphaproteobacteria</taxon>
        <taxon>Caulobacterales</taxon>
        <taxon>Caulobacteraceae</taxon>
        <taxon>Caulobacter</taxon>
    </lineage>
</organism>